<feature type="region of interest" description="Disordered" evidence="1">
    <location>
        <begin position="207"/>
        <end position="231"/>
    </location>
</feature>
<reference evidence="3 4" key="1">
    <citation type="submission" date="2024-06" db="EMBL/GenBank/DDBJ databases">
        <title>Genomic Encyclopedia of Type Strains, Phase V (KMG-V): Genome sequencing to study the core and pangenomes of soil and plant-associated prokaryotes.</title>
        <authorList>
            <person name="Whitman W."/>
        </authorList>
    </citation>
    <scope>NUCLEOTIDE SEQUENCE [LARGE SCALE GENOMIC DNA]</scope>
    <source>
        <strain evidence="3 4">NE40</strain>
    </source>
</reference>
<dbReference type="Proteomes" id="UP001549366">
    <property type="component" value="Unassembled WGS sequence"/>
</dbReference>
<keyword evidence="2" id="KW-0472">Membrane</keyword>
<accession>A0ABV2SKU9</accession>
<comment type="caution">
    <text evidence="3">The sequence shown here is derived from an EMBL/GenBank/DDBJ whole genome shotgun (WGS) entry which is preliminary data.</text>
</comment>
<proteinExistence type="predicted"/>
<gene>
    <name evidence="3" type="ORF">V5J35_003589</name>
</gene>
<evidence type="ECO:0000313" key="3">
    <source>
        <dbReference type="EMBL" id="MET4758397.1"/>
    </source>
</evidence>
<organism evidence="3 4">
    <name type="scientific">Endozoicomonas lisbonensis</name>
    <dbReference type="NCBI Taxonomy" id="3120522"/>
    <lineage>
        <taxon>Bacteria</taxon>
        <taxon>Pseudomonadati</taxon>
        <taxon>Pseudomonadota</taxon>
        <taxon>Gammaproteobacteria</taxon>
        <taxon>Oceanospirillales</taxon>
        <taxon>Endozoicomonadaceae</taxon>
        <taxon>Endozoicomonas</taxon>
    </lineage>
</organism>
<evidence type="ECO:0000256" key="2">
    <source>
        <dbReference type="SAM" id="Phobius"/>
    </source>
</evidence>
<dbReference type="RefSeq" id="WP_354008483.1">
    <property type="nucleotide sequence ID" value="NZ_JBEWTA010000001.1"/>
</dbReference>
<keyword evidence="2" id="KW-1133">Transmembrane helix</keyword>
<name>A0ABV2SKU9_9GAMM</name>
<keyword evidence="4" id="KW-1185">Reference proteome</keyword>
<feature type="compositionally biased region" description="Basic and acidic residues" evidence="1">
    <location>
        <begin position="213"/>
        <end position="224"/>
    </location>
</feature>
<dbReference type="EMBL" id="JBEWTB010000002">
    <property type="protein sequence ID" value="MET4758397.1"/>
    <property type="molecule type" value="Genomic_DNA"/>
</dbReference>
<keyword evidence="2" id="KW-0812">Transmembrane</keyword>
<sequence>MLTFQMVFKQHIHSLVFAYIVGVLYSSLVYADETRYYVVLVNGTLRQAEVVHTRTSLSDHSGRVSTHIEGVGSLTYSYVQENNSPTGYVLTVTEPPSNNDNSVLVNGIAVNYCLYRDDYPDDLYFWLEESPAVSLDGITLQLPVFRIQSAELQPRRSVRSHSFGGYHYSAPNSMDAYTEWLINNRFDLIQLSSASFRMTRIQVPEVYSPLPDPKPEKSDVKSESSEDSDYESLLSDLSDLNLDDFKKDREDDDDPGAPCLHRYFRQTTLVPALISCETASHSQLNTTRETPLWTNLKEQSTTTGSLYHHLIKTTLITFMINELRPM</sequence>
<protein>
    <submittedName>
        <fullName evidence="3">Uncharacterized protein</fullName>
    </submittedName>
</protein>
<feature type="transmembrane region" description="Helical" evidence="2">
    <location>
        <begin position="12"/>
        <end position="31"/>
    </location>
</feature>
<evidence type="ECO:0000313" key="4">
    <source>
        <dbReference type="Proteomes" id="UP001549366"/>
    </source>
</evidence>
<evidence type="ECO:0000256" key="1">
    <source>
        <dbReference type="SAM" id="MobiDB-lite"/>
    </source>
</evidence>